<dbReference type="InterPro" id="IPR029063">
    <property type="entry name" value="SAM-dependent_MTases_sf"/>
</dbReference>
<dbReference type="Gene3D" id="3.40.50.150">
    <property type="entry name" value="Vaccinia Virus protein VP39"/>
    <property type="match status" value="1"/>
</dbReference>
<keyword evidence="2" id="KW-1185">Reference proteome</keyword>
<dbReference type="PIRSF" id="PIRSF018637">
    <property type="entry name" value="TrmK"/>
    <property type="match status" value="1"/>
</dbReference>
<dbReference type="Pfam" id="PF04816">
    <property type="entry name" value="TrmK"/>
    <property type="match status" value="1"/>
</dbReference>
<dbReference type="RefSeq" id="WP_221261414.1">
    <property type="nucleotide sequence ID" value="NZ_BJXW01000012.1"/>
</dbReference>
<gene>
    <name evidence="1" type="ORF">CQU01_13200</name>
</gene>
<proteinExistence type="predicted"/>
<dbReference type="AlphaFoldDB" id="A0A511V161"/>
<organism evidence="1 2">
    <name type="scientific">Cerasibacillus quisquiliarum</name>
    <dbReference type="NCBI Taxonomy" id="227865"/>
    <lineage>
        <taxon>Bacteria</taxon>
        <taxon>Bacillati</taxon>
        <taxon>Bacillota</taxon>
        <taxon>Bacilli</taxon>
        <taxon>Bacillales</taxon>
        <taxon>Bacillaceae</taxon>
        <taxon>Cerasibacillus</taxon>
    </lineage>
</organism>
<dbReference type="GO" id="GO:0160105">
    <property type="term" value="F:tRNA (adenine(22)-N1)-methyltransferase activity"/>
    <property type="evidence" value="ECO:0007669"/>
    <property type="project" value="InterPro"/>
</dbReference>
<reference evidence="1 2" key="1">
    <citation type="submission" date="2019-07" db="EMBL/GenBank/DDBJ databases">
        <title>Whole genome shotgun sequence of Cerasibacillus quisquiliarum NBRC 102429.</title>
        <authorList>
            <person name="Hosoyama A."/>
            <person name="Uohara A."/>
            <person name="Ohji S."/>
            <person name="Ichikawa N."/>
        </authorList>
    </citation>
    <scope>NUCLEOTIDE SEQUENCE [LARGE SCALE GENOMIC DNA]</scope>
    <source>
        <strain evidence="1 2">NBRC 102429</strain>
    </source>
</reference>
<sequence>MIEKHVPISKRLKTIASFLSKGSYFLDIGSDHAYLPCYVCLNDLEARAIAGEVNEGPYQTSKQTVSKYGLSERIDVRLGDGLDIIGENDTPFELVIAGMGGTLIKQILEKGRLKQTEIKRIILQPNIDERDARVALLHLGYTITDEQLIKENGHIYEIIIADLLKNKKVEKWTDKELLLGKQLKKENGPLFIEKWQLERQVRTRILNQMKRAKKRNNEKIARFELELSWIEEVLDDV</sequence>
<dbReference type="PANTHER" id="PTHR38451">
    <property type="entry name" value="TRNA (ADENINE(22)-N(1))-METHYLTRANSFERASE"/>
    <property type="match status" value="1"/>
</dbReference>
<accession>A0A511V161</accession>
<dbReference type="SUPFAM" id="SSF53335">
    <property type="entry name" value="S-adenosyl-L-methionine-dependent methyltransferases"/>
    <property type="match status" value="1"/>
</dbReference>
<protein>
    <submittedName>
        <fullName evidence="1">SAM-dependent methyltransferase</fullName>
    </submittedName>
</protein>
<dbReference type="GO" id="GO:0032259">
    <property type="term" value="P:methylation"/>
    <property type="evidence" value="ECO:0007669"/>
    <property type="project" value="UniProtKB-KW"/>
</dbReference>
<evidence type="ECO:0000313" key="2">
    <source>
        <dbReference type="Proteomes" id="UP000321491"/>
    </source>
</evidence>
<dbReference type="PANTHER" id="PTHR38451:SF1">
    <property type="entry name" value="TRNA (ADENINE(22)-N(1))-METHYLTRANSFERASE"/>
    <property type="match status" value="1"/>
</dbReference>
<dbReference type="InterPro" id="IPR006901">
    <property type="entry name" value="TrmK"/>
</dbReference>
<dbReference type="Gene3D" id="1.10.287.1890">
    <property type="match status" value="1"/>
</dbReference>
<dbReference type="Proteomes" id="UP000321491">
    <property type="component" value="Unassembled WGS sequence"/>
</dbReference>
<keyword evidence="1" id="KW-0489">Methyltransferase</keyword>
<comment type="caution">
    <text evidence="1">The sequence shown here is derived from an EMBL/GenBank/DDBJ whole genome shotgun (WGS) entry which is preliminary data.</text>
</comment>
<name>A0A511V161_9BACI</name>
<dbReference type="EMBL" id="BJXW01000012">
    <property type="protein sequence ID" value="GEN31082.1"/>
    <property type="molecule type" value="Genomic_DNA"/>
</dbReference>
<evidence type="ECO:0000313" key="1">
    <source>
        <dbReference type="EMBL" id="GEN31082.1"/>
    </source>
</evidence>
<keyword evidence="1" id="KW-0808">Transferase</keyword>